<reference evidence="2" key="1">
    <citation type="journal article" date="2019" name="Int. J. Syst. Evol. Microbiol.">
        <title>The Global Catalogue of Microorganisms (GCM) 10K type strain sequencing project: providing services to taxonomists for standard genome sequencing and annotation.</title>
        <authorList>
            <consortium name="The Broad Institute Genomics Platform"/>
            <consortium name="The Broad Institute Genome Sequencing Center for Infectious Disease"/>
            <person name="Wu L."/>
            <person name="Ma J."/>
        </authorList>
    </citation>
    <scope>NUCLEOTIDE SEQUENCE [LARGE SCALE GENOMIC DNA]</scope>
    <source>
        <strain evidence="2">JCM 16902</strain>
    </source>
</reference>
<accession>A0ABP6YXT8</accession>
<gene>
    <name evidence="1" type="ORF">GCM10022223_04710</name>
</gene>
<comment type="caution">
    <text evidence="1">The sequence shown here is derived from an EMBL/GenBank/DDBJ whole genome shotgun (WGS) entry which is preliminary data.</text>
</comment>
<proteinExistence type="predicted"/>
<protein>
    <submittedName>
        <fullName evidence="1">Uncharacterized protein</fullName>
    </submittedName>
</protein>
<evidence type="ECO:0000313" key="1">
    <source>
        <dbReference type="EMBL" id="GAA3592979.1"/>
    </source>
</evidence>
<sequence length="63" mass="6516">MKRRRVRVDNNARTAFTQGLPVDDLTVANAGSPALETHGIDGVTAGTVAARDVGESGVLPGEQ</sequence>
<dbReference type="RefSeq" id="WP_231488436.1">
    <property type="nucleotide sequence ID" value="NZ_BAAAZO010000001.1"/>
</dbReference>
<dbReference type="EMBL" id="BAAAZO010000001">
    <property type="protein sequence ID" value="GAA3592979.1"/>
    <property type="molecule type" value="Genomic_DNA"/>
</dbReference>
<evidence type="ECO:0000313" key="2">
    <source>
        <dbReference type="Proteomes" id="UP001501074"/>
    </source>
</evidence>
<name>A0ABP6YXT8_9ACTN</name>
<dbReference type="Proteomes" id="UP001501074">
    <property type="component" value="Unassembled WGS sequence"/>
</dbReference>
<keyword evidence="2" id="KW-1185">Reference proteome</keyword>
<organism evidence="1 2">
    <name type="scientific">Kineosporia mesophila</name>
    <dbReference type="NCBI Taxonomy" id="566012"/>
    <lineage>
        <taxon>Bacteria</taxon>
        <taxon>Bacillati</taxon>
        <taxon>Actinomycetota</taxon>
        <taxon>Actinomycetes</taxon>
        <taxon>Kineosporiales</taxon>
        <taxon>Kineosporiaceae</taxon>
        <taxon>Kineosporia</taxon>
    </lineage>
</organism>